<gene>
    <name evidence="7" type="ORF">HZH68_000186</name>
</gene>
<dbReference type="SMART" id="SM00353">
    <property type="entry name" value="HLH"/>
    <property type="match status" value="1"/>
</dbReference>
<keyword evidence="8" id="KW-1185">Reference proteome</keyword>
<keyword evidence="4" id="KW-0539">Nucleus</keyword>
<name>A0A834NT75_VESGE</name>
<feature type="coiled-coil region" evidence="5">
    <location>
        <begin position="203"/>
        <end position="247"/>
    </location>
</feature>
<sequence length="288" mass="32649">MEIIHHFGRIEESTDEATICEDNIGMVLEEAEIIDTDGNIEITSEDDNVQYQFCQINRNESTVAYRVVQVSDNHLDNNELSLTTPVNNTVQVLTSPISGQFYLLSSGNEVLTSDSARNVMPRVAKVQIETSENLVPGVKKRDERRRVTHNEVEKRRRDKINNWIFKLGKLLPDNENGISGGDIKANSELQSKGDILARACEYITELREIREKYTQNLEENTQLLEEAKALRQAATQLRKDNYQLKSQLSNSTNYILACISDIFALTSCTLLALSNNSKRLPIVVQEME</sequence>
<dbReference type="Pfam" id="PF00010">
    <property type="entry name" value="HLH"/>
    <property type="match status" value="1"/>
</dbReference>
<feature type="domain" description="BHLH" evidence="6">
    <location>
        <begin position="144"/>
        <end position="206"/>
    </location>
</feature>
<dbReference type="InterPro" id="IPR051732">
    <property type="entry name" value="USF"/>
</dbReference>
<evidence type="ECO:0000313" key="8">
    <source>
        <dbReference type="Proteomes" id="UP000617340"/>
    </source>
</evidence>
<evidence type="ECO:0000259" key="6">
    <source>
        <dbReference type="PROSITE" id="PS50888"/>
    </source>
</evidence>
<dbReference type="InterPro" id="IPR011598">
    <property type="entry name" value="bHLH_dom"/>
</dbReference>
<protein>
    <recommendedName>
        <fullName evidence="6">BHLH domain-containing protein</fullName>
    </recommendedName>
</protein>
<keyword evidence="2" id="KW-0805">Transcription regulation</keyword>
<dbReference type="AlphaFoldDB" id="A0A834NT75"/>
<dbReference type="Gene3D" id="4.10.280.10">
    <property type="entry name" value="Helix-loop-helix DNA-binding domain"/>
    <property type="match status" value="1"/>
</dbReference>
<keyword evidence="5" id="KW-0175">Coiled coil</keyword>
<dbReference type="SUPFAM" id="SSF47459">
    <property type="entry name" value="HLH, helix-loop-helix DNA-binding domain"/>
    <property type="match status" value="1"/>
</dbReference>
<evidence type="ECO:0000256" key="2">
    <source>
        <dbReference type="ARBA" id="ARBA00023015"/>
    </source>
</evidence>
<comment type="subcellular location">
    <subcellularLocation>
        <location evidence="1">Nucleus</location>
    </subcellularLocation>
</comment>
<reference evidence="7" key="1">
    <citation type="journal article" date="2020" name="G3 (Bethesda)">
        <title>High-Quality Assemblies for Three Invasive Social Wasps from the &lt;i&gt;Vespula&lt;/i&gt; Genus.</title>
        <authorList>
            <person name="Harrop T.W.R."/>
            <person name="Guhlin J."/>
            <person name="McLaughlin G.M."/>
            <person name="Permina E."/>
            <person name="Stockwell P."/>
            <person name="Gilligan J."/>
            <person name="Le Lec M.F."/>
            <person name="Gruber M.A.M."/>
            <person name="Quinn O."/>
            <person name="Lovegrove M."/>
            <person name="Duncan E.J."/>
            <person name="Remnant E.J."/>
            <person name="Van Eeckhoven J."/>
            <person name="Graham B."/>
            <person name="Knapp R.A."/>
            <person name="Langford K.W."/>
            <person name="Kronenberg Z."/>
            <person name="Press M.O."/>
            <person name="Eacker S.M."/>
            <person name="Wilson-Rankin E.E."/>
            <person name="Purcell J."/>
            <person name="Lester P.J."/>
            <person name="Dearden P.K."/>
        </authorList>
    </citation>
    <scope>NUCLEOTIDE SEQUENCE</scope>
    <source>
        <strain evidence="7">Linc-1</strain>
    </source>
</reference>
<dbReference type="PANTHER" id="PTHR46117">
    <property type="entry name" value="FI24210P1"/>
    <property type="match status" value="1"/>
</dbReference>
<dbReference type="CDD" id="cd11396">
    <property type="entry name" value="bHLHzip_USF"/>
    <property type="match status" value="1"/>
</dbReference>
<dbReference type="GO" id="GO:0000978">
    <property type="term" value="F:RNA polymerase II cis-regulatory region sequence-specific DNA binding"/>
    <property type="evidence" value="ECO:0007669"/>
    <property type="project" value="TreeGrafter"/>
</dbReference>
<dbReference type="Proteomes" id="UP000617340">
    <property type="component" value="Unassembled WGS sequence"/>
</dbReference>
<evidence type="ECO:0000256" key="5">
    <source>
        <dbReference type="SAM" id="Coils"/>
    </source>
</evidence>
<dbReference type="EMBL" id="JACSDZ010000001">
    <property type="protein sequence ID" value="KAF7417533.1"/>
    <property type="molecule type" value="Genomic_DNA"/>
</dbReference>
<dbReference type="PANTHER" id="PTHR46117:SF3">
    <property type="entry name" value="FI24210P1"/>
    <property type="match status" value="1"/>
</dbReference>
<comment type="caution">
    <text evidence="7">The sequence shown here is derived from an EMBL/GenBank/DDBJ whole genome shotgun (WGS) entry which is preliminary data.</text>
</comment>
<dbReference type="GO" id="GO:0005634">
    <property type="term" value="C:nucleus"/>
    <property type="evidence" value="ECO:0007669"/>
    <property type="project" value="UniProtKB-SubCell"/>
</dbReference>
<evidence type="ECO:0000256" key="4">
    <source>
        <dbReference type="ARBA" id="ARBA00023242"/>
    </source>
</evidence>
<keyword evidence="3" id="KW-0804">Transcription</keyword>
<dbReference type="PROSITE" id="PS50888">
    <property type="entry name" value="BHLH"/>
    <property type="match status" value="1"/>
</dbReference>
<dbReference type="GO" id="GO:0000981">
    <property type="term" value="F:DNA-binding transcription factor activity, RNA polymerase II-specific"/>
    <property type="evidence" value="ECO:0007669"/>
    <property type="project" value="TreeGrafter"/>
</dbReference>
<evidence type="ECO:0000256" key="1">
    <source>
        <dbReference type="ARBA" id="ARBA00004123"/>
    </source>
</evidence>
<evidence type="ECO:0000256" key="3">
    <source>
        <dbReference type="ARBA" id="ARBA00023163"/>
    </source>
</evidence>
<proteinExistence type="predicted"/>
<dbReference type="InterPro" id="IPR036638">
    <property type="entry name" value="HLH_DNA-bd_sf"/>
</dbReference>
<organism evidence="7 8">
    <name type="scientific">Vespula germanica</name>
    <name type="common">German yellow jacket</name>
    <name type="synonym">Paravespula germanica</name>
    <dbReference type="NCBI Taxonomy" id="30212"/>
    <lineage>
        <taxon>Eukaryota</taxon>
        <taxon>Metazoa</taxon>
        <taxon>Ecdysozoa</taxon>
        <taxon>Arthropoda</taxon>
        <taxon>Hexapoda</taxon>
        <taxon>Insecta</taxon>
        <taxon>Pterygota</taxon>
        <taxon>Neoptera</taxon>
        <taxon>Endopterygota</taxon>
        <taxon>Hymenoptera</taxon>
        <taxon>Apocrita</taxon>
        <taxon>Aculeata</taxon>
        <taxon>Vespoidea</taxon>
        <taxon>Vespidae</taxon>
        <taxon>Vespinae</taxon>
        <taxon>Vespula</taxon>
    </lineage>
</organism>
<evidence type="ECO:0000313" key="7">
    <source>
        <dbReference type="EMBL" id="KAF7417533.1"/>
    </source>
</evidence>
<accession>A0A834NT75</accession>
<dbReference type="GO" id="GO:0046983">
    <property type="term" value="F:protein dimerization activity"/>
    <property type="evidence" value="ECO:0007669"/>
    <property type="project" value="InterPro"/>
</dbReference>